<evidence type="ECO:0000256" key="3">
    <source>
        <dbReference type="SAM" id="MobiDB-lite"/>
    </source>
</evidence>
<dbReference type="GO" id="GO:0032259">
    <property type="term" value="P:methylation"/>
    <property type="evidence" value="ECO:0007669"/>
    <property type="project" value="UniProtKB-KW"/>
</dbReference>
<keyword evidence="2 5" id="KW-0808">Transferase</keyword>
<dbReference type="InterPro" id="IPR003726">
    <property type="entry name" value="HCY_dom"/>
</dbReference>
<dbReference type="NCBIfam" id="NF005718">
    <property type="entry name" value="PRK07534.1"/>
    <property type="match status" value="1"/>
</dbReference>
<dbReference type="SUPFAM" id="SSF82282">
    <property type="entry name" value="Homocysteine S-methyltransferase"/>
    <property type="match status" value="1"/>
</dbReference>
<evidence type="ECO:0000259" key="4">
    <source>
        <dbReference type="PROSITE" id="PS50970"/>
    </source>
</evidence>
<accession>A0A3B0U264</accession>
<evidence type="ECO:0000256" key="1">
    <source>
        <dbReference type="ARBA" id="ARBA00022603"/>
    </source>
</evidence>
<dbReference type="EMBL" id="UOEQ01000418">
    <property type="protein sequence ID" value="VAW22453.1"/>
    <property type="molecule type" value="Genomic_DNA"/>
</dbReference>
<dbReference type="AlphaFoldDB" id="A0A3B0U264"/>
<dbReference type="InterPro" id="IPR036589">
    <property type="entry name" value="HCY_dom_sf"/>
</dbReference>
<gene>
    <name evidence="5" type="ORF">MNBD_ALPHA11-2089</name>
</gene>
<feature type="non-terminal residue" evidence="5">
    <location>
        <position position="1"/>
    </location>
</feature>
<feature type="domain" description="Hcy-binding" evidence="4">
    <location>
        <begin position="1"/>
        <end position="285"/>
    </location>
</feature>
<organism evidence="5">
    <name type="scientific">hydrothermal vent metagenome</name>
    <dbReference type="NCBI Taxonomy" id="652676"/>
    <lineage>
        <taxon>unclassified sequences</taxon>
        <taxon>metagenomes</taxon>
        <taxon>ecological metagenomes</taxon>
    </lineage>
</organism>
<protein>
    <submittedName>
        <fullName evidence="5">Betaine--homocysteine S-methyltransferase</fullName>
        <ecNumber evidence="5">2.1.1.5</ecNumber>
    </submittedName>
</protein>
<dbReference type="PANTHER" id="PTHR11103">
    <property type="entry name" value="SLR1189 PROTEIN"/>
    <property type="match status" value="1"/>
</dbReference>
<keyword evidence="1 5" id="KW-0489">Methyltransferase</keyword>
<sequence>LDKNEFLLADGATGTNLFDMGLTSGMAPEIWNLELSENILALHQSFVDAGSDILVTNSFGASSRRLHLHNLEKRVHEINARAAEIAIKAAKGAGREILIAGSVGPTGDLFAPLGELTYEQAVEVFIEQIKGLKDGGADVAWIETMSASEEIDAAIEAANEVDFPYSVTVSFDTAGRSMMGLSPADFAKTMTGKSPSPAAIGSNCGVGASDLLFALLELTENAQNIPVVAKANAGIPQVKGDAVRYSGTPDLMEDYARLAIDVGAHIIGGCCGNSPEHVARMRRALDNHTKREKPTRAELEEKLGALVAPPSTKTVGEGGRRRRRTT</sequence>
<dbReference type="PROSITE" id="PS50970">
    <property type="entry name" value="HCY"/>
    <property type="match status" value="1"/>
</dbReference>
<evidence type="ECO:0000256" key="2">
    <source>
        <dbReference type="ARBA" id="ARBA00022679"/>
    </source>
</evidence>
<reference evidence="5" key="1">
    <citation type="submission" date="2018-06" db="EMBL/GenBank/DDBJ databases">
        <authorList>
            <person name="Zhirakovskaya E."/>
        </authorList>
    </citation>
    <scope>NUCLEOTIDE SEQUENCE</scope>
</reference>
<dbReference type="EC" id="2.1.1.5" evidence="5"/>
<dbReference type="Pfam" id="PF02574">
    <property type="entry name" value="S-methyl_trans"/>
    <property type="match status" value="1"/>
</dbReference>
<feature type="region of interest" description="Disordered" evidence="3">
    <location>
        <begin position="302"/>
        <end position="326"/>
    </location>
</feature>
<dbReference type="Gene3D" id="3.20.20.330">
    <property type="entry name" value="Homocysteine-binding-like domain"/>
    <property type="match status" value="1"/>
</dbReference>
<dbReference type="PANTHER" id="PTHR11103:SF18">
    <property type="entry name" value="SLR1189 PROTEIN"/>
    <property type="match status" value="1"/>
</dbReference>
<proteinExistence type="predicted"/>
<dbReference type="GO" id="GO:0047150">
    <property type="term" value="F:betaine-homocysteine S-methyltransferase activity"/>
    <property type="evidence" value="ECO:0007669"/>
    <property type="project" value="UniProtKB-EC"/>
</dbReference>
<evidence type="ECO:0000313" key="5">
    <source>
        <dbReference type="EMBL" id="VAW22453.1"/>
    </source>
</evidence>
<name>A0A3B0U264_9ZZZZ</name>